<dbReference type="Proteomes" id="UP001234178">
    <property type="component" value="Unassembled WGS sequence"/>
</dbReference>
<gene>
    <name evidence="2" type="ORF">OUZ56_032789</name>
</gene>
<sequence length="102" mass="11816">MISNEIGLRVDTPISDNDVPQTYTPLRKRRLVANKNIKMVPKKKTAKAKDTNEEDETCSATICKMLSGLVIYSMHFIFILHFYFHLNFSSDCTGFEWRLNQV</sequence>
<reference evidence="2 3" key="1">
    <citation type="journal article" date="2023" name="Nucleic Acids Res.">
        <title>The hologenome of Daphnia magna reveals possible DNA methylation and microbiome-mediated evolution of the host genome.</title>
        <authorList>
            <person name="Chaturvedi A."/>
            <person name="Li X."/>
            <person name="Dhandapani V."/>
            <person name="Marshall H."/>
            <person name="Kissane S."/>
            <person name="Cuenca-Cambronero M."/>
            <person name="Asole G."/>
            <person name="Calvet F."/>
            <person name="Ruiz-Romero M."/>
            <person name="Marangio P."/>
            <person name="Guigo R."/>
            <person name="Rago D."/>
            <person name="Mirbahai L."/>
            <person name="Eastwood N."/>
            <person name="Colbourne J.K."/>
            <person name="Zhou J."/>
            <person name="Mallon E."/>
            <person name="Orsini L."/>
        </authorList>
    </citation>
    <scope>NUCLEOTIDE SEQUENCE [LARGE SCALE GENOMIC DNA]</scope>
    <source>
        <strain evidence="2">LRV0_1</strain>
    </source>
</reference>
<keyword evidence="1" id="KW-0812">Transmembrane</keyword>
<organism evidence="2 3">
    <name type="scientific">Daphnia magna</name>
    <dbReference type="NCBI Taxonomy" id="35525"/>
    <lineage>
        <taxon>Eukaryota</taxon>
        <taxon>Metazoa</taxon>
        <taxon>Ecdysozoa</taxon>
        <taxon>Arthropoda</taxon>
        <taxon>Crustacea</taxon>
        <taxon>Branchiopoda</taxon>
        <taxon>Diplostraca</taxon>
        <taxon>Cladocera</taxon>
        <taxon>Anomopoda</taxon>
        <taxon>Daphniidae</taxon>
        <taxon>Daphnia</taxon>
    </lineage>
</organism>
<accession>A0ABQ9ZX49</accession>
<keyword evidence="1" id="KW-0472">Membrane</keyword>
<dbReference type="EMBL" id="JAOYFB010000006">
    <property type="protein sequence ID" value="KAK4017478.1"/>
    <property type="molecule type" value="Genomic_DNA"/>
</dbReference>
<keyword evidence="3" id="KW-1185">Reference proteome</keyword>
<proteinExistence type="predicted"/>
<name>A0ABQ9ZX49_9CRUS</name>
<keyword evidence="1" id="KW-1133">Transmembrane helix</keyword>
<evidence type="ECO:0000256" key="1">
    <source>
        <dbReference type="SAM" id="Phobius"/>
    </source>
</evidence>
<protein>
    <submittedName>
        <fullName evidence="2">Uncharacterized protein</fullName>
    </submittedName>
</protein>
<feature type="transmembrane region" description="Helical" evidence="1">
    <location>
        <begin position="69"/>
        <end position="86"/>
    </location>
</feature>
<evidence type="ECO:0000313" key="3">
    <source>
        <dbReference type="Proteomes" id="UP001234178"/>
    </source>
</evidence>
<comment type="caution">
    <text evidence="2">The sequence shown here is derived from an EMBL/GenBank/DDBJ whole genome shotgun (WGS) entry which is preliminary data.</text>
</comment>
<evidence type="ECO:0000313" key="2">
    <source>
        <dbReference type="EMBL" id="KAK4017478.1"/>
    </source>
</evidence>